<proteinExistence type="predicted"/>
<comment type="caution">
    <text evidence="2">The sequence shown here is derived from an EMBL/GenBank/DDBJ whole genome shotgun (WGS) entry which is preliminary data.</text>
</comment>
<evidence type="ECO:0000256" key="1">
    <source>
        <dbReference type="SAM" id="Phobius"/>
    </source>
</evidence>
<gene>
    <name evidence="2" type="ORF">PPRIM_AZ9-3.1.T0130405</name>
</gene>
<evidence type="ECO:0008006" key="4">
    <source>
        <dbReference type="Google" id="ProtNLM"/>
    </source>
</evidence>
<reference evidence="2" key="1">
    <citation type="submission" date="2021-01" db="EMBL/GenBank/DDBJ databases">
        <authorList>
            <consortium name="Genoscope - CEA"/>
            <person name="William W."/>
        </authorList>
    </citation>
    <scope>NUCLEOTIDE SEQUENCE</scope>
</reference>
<dbReference type="InterPro" id="IPR006212">
    <property type="entry name" value="Furin_repeat"/>
</dbReference>
<dbReference type="InterPro" id="IPR052798">
    <property type="entry name" value="Giardia_VSA"/>
</dbReference>
<accession>A0A8S1K288</accession>
<evidence type="ECO:0000313" key="2">
    <source>
        <dbReference type="EMBL" id="CAD8049319.1"/>
    </source>
</evidence>
<dbReference type="EMBL" id="CAJJDM010000010">
    <property type="protein sequence ID" value="CAD8049319.1"/>
    <property type="molecule type" value="Genomic_DNA"/>
</dbReference>
<name>A0A8S1K288_PARPR</name>
<keyword evidence="1" id="KW-0812">Transmembrane</keyword>
<dbReference type="PANTHER" id="PTHR23275:SF100">
    <property type="entry name" value="EGF-LIKE DOMAIN-CONTAINING PROTEIN"/>
    <property type="match status" value="1"/>
</dbReference>
<feature type="transmembrane region" description="Helical" evidence="1">
    <location>
        <begin position="1857"/>
        <end position="1880"/>
    </location>
</feature>
<evidence type="ECO:0000313" key="3">
    <source>
        <dbReference type="Proteomes" id="UP000688137"/>
    </source>
</evidence>
<feature type="transmembrane region" description="Helical" evidence="1">
    <location>
        <begin position="1920"/>
        <end position="1938"/>
    </location>
</feature>
<dbReference type="Proteomes" id="UP000688137">
    <property type="component" value="Unassembled WGS sequence"/>
</dbReference>
<keyword evidence="1" id="KW-0472">Membrane</keyword>
<dbReference type="CDD" id="cd00064">
    <property type="entry name" value="FU"/>
    <property type="match status" value="1"/>
</dbReference>
<keyword evidence="1" id="KW-1133">Transmembrane helix</keyword>
<keyword evidence="3" id="KW-1185">Reference proteome</keyword>
<protein>
    <recommendedName>
        <fullName evidence="4">Transmembrane protein</fullName>
    </recommendedName>
</protein>
<dbReference type="OMA" id="FPTINTI"/>
<feature type="transmembrane region" description="Helical" evidence="1">
    <location>
        <begin position="1892"/>
        <end position="1914"/>
    </location>
</feature>
<dbReference type="PANTHER" id="PTHR23275">
    <property type="entry name" value="CABRIOLET.-RELATED"/>
    <property type="match status" value="1"/>
</dbReference>
<sequence>MLLIFYLLIEHIFAQIGSLELFPTINTIQASTTYELKFLLQQQMPTNSIITIDFTNTNIIVADGALTKCTGSIYFTSVNTDYTQCTCTSKKCTIIISQSVASASLYLLKFGQLTNPSFVKPQQVQLTIDLVNNKQTQQYTVDVYQAGDLSLTQLTQSSFKVFDLNDIKLTVQSQHSIEQNGQLIITFPSQIQFSKLSVNVEVNSNNHTGTVSISGQSVTITNIFQTQVDAAAQFIIYLLNVQNQESVRNSNQILIQTATQFAYLIDSLGFQIQTKTPENIQINFLNTQNTQTVNQIATFQFTLQPVLKFTNGGYLEIKFPSELKIQSNMTCLRIIGLTTVSGTSYSCGYTGQNVRTYNLQYPNSANSMILTVSNIKNPSSTKPTSSFEFRTYDSDGYLMCVSSSEAKFTATNDQLIASVTRTITTVAMQSQYSITINNTNPVPKNGYINIDLGTQAIKQTIQQLKCLDQSNIQIDCQFLNDKKISIQLTTELQAYTITTIVLQYLNNPNFVITTTSDFQVDTLDDTNYLIDQLQNVEIKPLLTPNTILSIVYYRNNDKLAEQSILDIGSITQINLQFQITSQYVIENDGNAIIDLKGYYYLNPDETITCTQIIDSNSYSKNCEILSYIFQTDPKINYISKVKIPNIIVNGNNAINIVIAGFRSELYSGQFTHQLTVQVYTLSNQLVSTGYNELGNTQIINKVVQLNQLSIKADSQITGKLTQYTIKHTLKYPIDIKSSNSYLELILPQDLGVDNLNSCLVTLNSNTLECVINSNSISIFSNINPYQLNQDLIITLNQIRNPYSTALTNNFQLQYYYNNIVSIQSTQNYQVNQPNELQVQIDRTVKLVNQNSQFIVSITLMNQVQNLMYLMKLPTDQYIPDQISIKQGDKLLAALIDSTDNDFISIKFKEDLCPCQNGQQLSFSITGFRNPLASSNSVAQLQLLDEQNNVYEENKSIQFPQIESGKIAITSISQSAQQLNQQNIITITITNDTPYINSILIIEFNPDNLPFIQNNNIIITLNNNQISFTIDQSKYQITCQNVELKATNTIKISNINSIKWLRATNQCSISISSYVGNQLLDTISQANCNSLMNFPIQNFDSSIQRSIRILNQNTDLNVQFNHEISKFIILKLPLIEIVNDPSFNYDNKLILKSQVTTDSKYLIFSFQFDNTNINNQINFNLLSLQNANAIPQSQMNYIIELSQDGSTISYQSNNYITPELICQGSQCSNQQLIIQSFSKSTSLISSSTDVTINIQLPSELKYLTLLELQMTETSITGQSICYLNNTLVNCQKLLRDQCTLCDQTQIQLTLKNLVNADQYNQLEKICVSIQTEYEQISTCSSFQLEYNYLLDVKNINWNQNTFYSKNAQLEFDVLFSSPLNNKYQNYLSFTNPNDQIDFNNIKVTFNDNQIDGTYQNNLLNLHICEQGCQQNTKYKIQISQIQFKDYKYSKNDQIIFKLIRANQQLEQSSNLQIYPITLNINQITVTATALDYVQLSYQLTTLVPYQSQSIIKFKFHNNNCFSQGKIEAIHNSTCSLKNNALVQVQLIYNNQITHQNNEMIMLNVASENCPTPYLIYQDSCYLKCPGQTYQEENTCIQCAYENCQTCNKSECLQCKLNYQLKNNICEQICYVDNCQQCSFSETTQNCISCVAPFELYQNQCRISNDCQIENCSVCQIKNQQFNCIQCNPDKYKFKTNCLDTCPTGYYNNENNDCVICQQGCSQCNSQECLECQNQYNLTNNTCQCKIEGCQICNSIDVCDKCNEEFGINFMNKCLKNCPSDYYEKNKTCLQCNSECKTCDINGCISCKENYYLEGTKCILKQCTSNCLSCDNNQTCNQCSSGYQVDDKLTCVQIQSQPYFGVASSVLLAIFGLAICYQVISLISPPKLPIFPQVILSSILAFSFLQTISNCMLLLYAYINQIQIEFILASILFSINNIYYSQTYNSMNNPFLSFITSGTWSRIPLIKFKFLSKQNPQQYTNYSLIRQIDKYNHIITNSLSIIIDVIVISLQNTSEIPYIGCIKLFIDFILVCSFTLEHRLI</sequence>
<dbReference type="SMART" id="SM00261">
    <property type="entry name" value="FU"/>
    <property type="match status" value="3"/>
</dbReference>
<organism evidence="2 3">
    <name type="scientific">Paramecium primaurelia</name>
    <dbReference type="NCBI Taxonomy" id="5886"/>
    <lineage>
        <taxon>Eukaryota</taxon>
        <taxon>Sar</taxon>
        <taxon>Alveolata</taxon>
        <taxon>Ciliophora</taxon>
        <taxon>Intramacronucleata</taxon>
        <taxon>Oligohymenophorea</taxon>
        <taxon>Peniculida</taxon>
        <taxon>Parameciidae</taxon>
        <taxon>Paramecium</taxon>
    </lineage>
</organism>